<dbReference type="Proteomes" id="UP001732700">
    <property type="component" value="Chromosome 5C"/>
</dbReference>
<evidence type="ECO:0000313" key="2">
    <source>
        <dbReference type="Proteomes" id="UP001732700"/>
    </source>
</evidence>
<reference evidence="1" key="2">
    <citation type="submission" date="2025-09" db="UniProtKB">
        <authorList>
            <consortium name="EnsemblPlants"/>
        </authorList>
    </citation>
    <scope>IDENTIFICATION</scope>
</reference>
<protein>
    <submittedName>
        <fullName evidence="1">Uncharacterized protein</fullName>
    </submittedName>
</protein>
<evidence type="ECO:0000313" key="1">
    <source>
        <dbReference type="EnsemblPlants" id="AVESA.00010b.r2.5CG0893100.1.CDS.1"/>
    </source>
</evidence>
<dbReference type="EnsemblPlants" id="AVESA.00010b.r2.5CG0893100.1">
    <property type="protein sequence ID" value="AVESA.00010b.r2.5CG0893100.1.CDS.1"/>
    <property type="gene ID" value="AVESA.00010b.r2.5CG0893100"/>
</dbReference>
<sequence length="786" mass="83586">MHFSPSQANSLTHTHTSTMASTLSFCSLLVLALVLVAQSTHSAIIPEPKNSIAKHTPHPWSSHLTYIVQTNYLAKPSKFPTLDHWYTSMVPTTSSRILYTYGTVIHGFAVRLTEGEARRMSAVPGVTRVYKDRVYHTQTTRSPWFMGLHDDFGAWPDTEFGDGIIIGIIDTGIWPERASFNDTGLGPVRPTWRGKCVDAEGFNATLLCNNKLVGAKSFNINLPIPESDDPSPRDFVGHGTHVASTAAGAEVPSADLYGFSGGRASGVARNARIAMYKACIAGVGCLGSAVIAAIDAAVSDGVDLISISIGGAAADEPFYNDPIAVATFGAERRGVFVVLAGGNSGPTASTVSNVAPWMTTVGATTTDRVFPAKLRLGNGVVLTGQSLYSMKSKGTSMVRLVSSSCLENDLTPDKVMGKVVVCMLMAGARTGFYVERAGGAGMVSKQFMDRFHDAVMAVAFALPGVIISDTAGKKLDAYMSSTPYPVASLAFACETVTGENRAPMVSGFSSRGPSVLAPEILKPDVVAPGVNILGAWSGGVPPSGSDEDPRRVEFNIMSGTSMACPHVAGAAALIKKRHGDWSPAMVRSALMTTAGSLDKNSRNIVDSGTLDGALMDATPLAAGAGLVLPRLAMDPGLVYDARTEDYVNFLCTLNYTAEQMRQFAPEMSTGCGARTIPGGAANLNYPSLVVMFDRTNGGARTLTRTVRTVSTKPETYNVTFAAPEGVAVTVTPTTLEFKRKNQNLSYTVQFSILGKVRPPGTWDFGHISWENRKHRVRSPVAFNWQI</sequence>
<organism evidence="1 2">
    <name type="scientific">Avena sativa</name>
    <name type="common">Oat</name>
    <dbReference type="NCBI Taxonomy" id="4498"/>
    <lineage>
        <taxon>Eukaryota</taxon>
        <taxon>Viridiplantae</taxon>
        <taxon>Streptophyta</taxon>
        <taxon>Embryophyta</taxon>
        <taxon>Tracheophyta</taxon>
        <taxon>Spermatophyta</taxon>
        <taxon>Magnoliopsida</taxon>
        <taxon>Liliopsida</taxon>
        <taxon>Poales</taxon>
        <taxon>Poaceae</taxon>
        <taxon>BOP clade</taxon>
        <taxon>Pooideae</taxon>
        <taxon>Poodae</taxon>
        <taxon>Poeae</taxon>
        <taxon>Poeae Chloroplast Group 1 (Aveneae type)</taxon>
        <taxon>Aveninae</taxon>
        <taxon>Avena</taxon>
    </lineage>
</organism>
<proteinExistence type="predicted"/>
<keyword evidence="2" id="KW-1185">Reference proteome</keyword>
<name>A0ACD5XX36_AVESA</name>
<reference evidence="1" key="1">
    <citation type="submission" date="2021-05" db="EMBL/GenBank/DDBJ databases">
        <authorList>
            <person name="Scholz U."/>
            <person name="Mascher M."/>
            <person name="Fiebig A."/>
        </authorList>
    </citation>
    <scope>NUCLEOTIDE SEQUENCE [LARGE SCALE GENOMIC DNA]</scope>
</reference>
<accession>A0ACD5XX36</accession>